<keyword evidence="8 12" id="KW-1133">Transmembrane helix</keyword>
<protein>
    <submittedName>
        <fullName evidence="14">Ion transport protein</fullName>
    </submittedName>
</protein>
<dbReference type="AlphaFoldDB" id="A0A0E3V1K9"/>
<feature type="transmembrane region" description="Helical" evidence="12">
    <location>
        <begin position="209"/>
        <end position="234"/>
    </location>
</feature>
<evidence type="ECO:0000256" key="8">
    <source>
        <dbReference type="ARBA" id="ARBA00022989"/>
    </source>
</evidence>
<dbReference type="PATRIC" id="fig|576611.7.peg.1241"/>
<evidence type="ECO:0000256" key="3">
    <source>
        <dbReference type="ARBA" id="ARBA00022538"/>
    </source>
</evidence>
<feature type="transmembrane region" description="Helical" evidence="12">
    <location>
        <begin position="185"/>
        <end position="203"/>
    </location>
</feature>
<accession>A0A0E3V1K9</accession>
<keyword evidence="5" id="KW-0631">Potassium channel</keyword>
<dbReference type="GO" id="GO:0005249">
    <property type="term" value="F:voltage-gated potassium channel activity"/>
    <property type="evidence" value="ECO:0007669"/>
    <property type="project" value="InterPro"/>
</dbReference>
<keyword evidence="6" id="KW-0851">Voltage-gated channel</keyword>
<evidence type="ECO:0000256" key="6">
    <source>
        <dbReference type="ARBA" id="ARBA00022882"/>
    </source>
</evidence>
<dbReference type="GO" id="GO:0008076">
    <property type="term" value="C:voltage-gated potassium channel complex"/>
    <property type="evidence" value="ECO:0007669"/>
    <property type="project" value="InterPro"/>
</dbReference>
<dbReference type="HOGENOM" id="CLU_495069_0_0_4"/>
<dbReference type="PANTHER" id="PTHR11537:SF254">
    <property type="entry name" value="POTASSIUM VOLTAGE-GATED CHANNEL PROTEIN SHAB"/>
    <property type="match status" value="1"/>
</dbReference>
<feature type="transmembrane region" description="Helical" evidence="12">
    <location>
        <begin position="109"/>
        <end position="127"/>
    </location>
</feature>
<proteinExistence type="predicted"/>
<keyword evidence="2" id="KW-0813">Transport</keyword>
<dbReference type="GO" id="GO:0001508">
    <property type="term" value="P:action potential"/>
    <property type="evidence" value="ECO:0007669"/>
    <property type="project" value="TreeGrafter"/>
</dbReference>
<dbReference type="Gene3D" id="1.10.287.70">
    <property type="match status" value="1"/>
</dbReference>
<keyword evidence="7" id="KW-0630">Potassium</keyword>
<dbReference type="KEGG" id="pdq:CL55_00012200"/>
<dbReference type="InterPro" id="IPR005821">
    <property type="entry name" value="Ion_trans_dom"/>
</dbReference>
<evidence type="ECO:0000256" key="10">
    <source>
        <dbReference type="ARBA" id="ARBA00023136"/>
    </source>
</evidence>
<dbReference type="Pfam" id="PF00520">
    <property type="entry name" value="Ion_trans"/>
    <property type="match status" value="2"/>
</dbReference>
<feature type="domain" description="Ion transport" evidence="13">
    <location>
        <begin position="36"/>
        <end position="148"/>
    </location>
</feature>
<feature type="transmembrane region" description="Helical" evidence="12">
    <location>
        <begin position="66"/>
        <end position="88"/>
    </location>
</feature>
<dbReference type="Gene3D" id="1.20.120.350">
    <property type="entry name" value="Voltage-gated potassium channels. Chain C"/>
    <property type="match status" value="2"/>
</dbReference>
<evidence type="ECO:0000256" key="7">
    <source>
        <dbReference type="ARBA" id="ARBA00022958"/>
    </source>
</evidence>
<keyword evidence="10 12" id="KW-0472">Membrane</keyword>
<evidence type="ECO:0000256" key="5">
    <source>
        <dbReference type="ARBA" id="ARBA00022826"/>
    </source>
</evidence>
<name>A0A0E3V1K9_9BURK</name>
<gene>
    <name evidence="14" type="ORF">CL55_00012200</name>
</gene>
<feature type="transmembrane region" description="Helical" evidence="12">
    <location>
        <begin position="380"/>
        <end position="403"/>
    </location>
</feature>
<keyword evidence="11" id="KW-0407">Ion channel</keyword>
<feature type="transmembrane region" description="Helical" evidence="12">
    <location>
        <begin position="351"/>
        <end position="368"/>
    </location>
</feature>
<evidence type="ECO:0000256" key="9">
    <source>
        <dbReference type="ARBA" id="ARBA00023065"/>
    </source>
</evidence>
<sequence length="550" mass="62748">MNLQSTSLGSLNLQIRKRIFDLFFNHQIKHNYCNQFERFITYMIVLNMAGLVLEHIPVIYETREQLFHIFDVVSLGIFTIEYLLRLYVAPEDPAFSSAKYPRLAYFKSPFAIIDLLAILPFYLGAFLDADLRALRALRLLRLLKLFRALAPAVNEFLEKNKDKSFRYKIYALVNETPTSGNLHQIFDMFIVTWVIVSVLAVIFESVQSIYYHLHSEFIILDTIAVLIFSTEYFMRIYSAPEDPRFQGWLKGRLRCASTPTGIIDLLAILPFYLEHFLHHLFDLRFLRVFRLMRLLKLARYSGATQSLFTVIKREWPVMKAAVFILLLLVMLAACLGYVFEHEAQPDKFENIPQAIYWSVITLASVGYGDISPITPAGRAVTIVIALLGIGIFAIPAAILSSALSDQLRIERESMMNELYHMLEDGVISPDEQELIEAEAKRLHLTQGELKRLLEKAKVEMGLEHAPDEDAKDPKGKGVSGEMSLEFLSKHPELAAEQLKITISKLQQIVSVSDRQELSKFAENPDNVTTLQGNMLKLLLEHGGEKAKNKG</sequence>
<dbReference type="OrthoDB" id="9799090at2"/>
<dbReference type="RefSeq" id="WP_052728785.1">
    <property type="nucleotide sequence ID" value="NZ_CP007501.1"/>
</dbReference>
<dbReference type="SUPFAM" id="SSF81324">
    <property type="entry name" value="Voltage-gated potassium channels"/>
    <property type="match status" value="2"/>
</dbReference>
<keyword evidence="3" id="KW-0633">Potassium transport</keyword>
<evidence type="ECO:0000256" key="1">
    <source>
        <dbReference type="ARBA" id="ARBA00004141"/>
    </source>
</evidence>
<dbReference type="Proteomes" id="UP000061135">
    <property type="component" value="Chromosome"/>
</dbReference>
<comment type="subcellular location">
    <subcellularLocation>
        <location evidence="1">Membrane</location>
        <topology evidence="1">Multi-pass membrane protein</topology>
    </subcellularLocation>
</comment>
<dbReference type="PANTHER" id="PTHR11537">
    <property type="entry name" value="VOLTAGE-GATED POTASSIUM CHANNEL"/>
    <property type="match status" value="1"/>
</dbReference>
<keyword evidence="9" id="KW-0406">Ion transport</keyword>
<evidence type="ECO:0000256" key="12">
    <source>
        <dbReference type="SAM" id="Phobius"/>
    </source>
</evidence>
<evidence type="ECO:0000313" key="15">
    <source>
        <dbReference type="Proteomes" id="UP000061135"/>
    </source>
</evidence>
<evidence type="ECO:0000313" key="14">
    <source>
        <dbReference type="EMBL" id="AKD25553.1"/>
    </source>
</evidence>
<dbReference type="EMBL" id="CP007501">
    <property type="protein sequence ID" value="AKD25553.1"/>
    <property type="molecule type" value="Genomic_DNA"/>
</dbReference>
<evidence type="ECO:0000256" key="11">
    <source>
        <dbReference type="ARBA" id="ARBA00023303"/>
    </source>
</evidence>
<keyword evidence="4 12" id="KW-0812">Transmembrane</keyword>
<evidence type="ECO:0000259" key="13">
    <source>
        <dbReference type="Pfam" id="PF00520"/>
    </source>
</evidence>
<organism evidence="14 15">
    <name type="scientific">Polynucleobacter duraquae</name>
    <dbReference type="NCBI Taxonomy" id="1835254"/>
    <lineage>
        <taxon>Bacteria</taxon>
        <taxon>Pseudomonadati</taxon>
        <taxon>Pseudomonadota</taxon>
        <taxon>Betaproteobacteria</taxon>
        <taxon>Burkholderiales</taxon>
        <taxon>Burkholderiaceae</taxon>
        <taxon>Polynucleobacter</taxon>
    </lineage>
</organism>
<keyword evidence="15" id="KW-1185">Reference proteome</keyword>
<feature type="transmembrane region" description="Helical" evidence="12">
    <location>
        <begin position="39"/>
        <end position="60"/>
    </location>
</feature>
<reference evidence="14 15" key="1">
    <citation type="submission" date="2014-03" db="EMBL/GenBank/DDBJ databases">
        <title>Genome of Polynucleobacter strain MWH-MoK4.</title>
        <authorList>
            <person name="Hahn M.W."/>
        </authorList>
    </citation>
    <scope>NUCLEOTIDE SEQUENCE [LARGE SCALE GENOMIC DNA]</scope>
    <source>
        <strain evidence="14 15">MWH-MoK4</strain>
    </source>
</reference>
<dbReference type="InterPro" id="IPR028325">
    <property type="entry name" value="VG_K_chnl"/>
</dbReference>
<evidence type="ECO:0000256" key="4">
    <source>
        <dbReference type="ARBA" id="ARBA00022692"/>
    </source>
</evidence>
<dbReference type="PRINTS" id="PR00169">
    <property type="entry name" value="KCHANNEL"/>
</dbReference>
<dbReference type="STRING" id="1835254.CL55_00012200"/>
<feature type="transmembrane region" description="Helical" evidence="12">
    <location>
        <begin position="320"/>
        <end position="339"/>
    </location>
</feature>
<evidence type="ECO:0000256" key="2">
    <source>
        <dbReference type="ARBA" id="ARBA00022448"/>
    </source>
</evidence>
<feature type="domain" description="Ion transport" evidence="13">
    <location>
        <begin position="183"/>
        <end position="406"/>
    </location>
</feature>
<dbReference type="InterPro" id="IPR027359">
    <property type="entry name" value="Volt_channel_dom_sf"/>
</dbReference>